<reference evidence="2" key="3">
    <citation type="submission" date="2025-08" db="UniProtKB">
        <authorList>
            <consortium name="RefSeq"/>
        </authorList>
    </citation>
    <scope>IDENTIFICATION</scope>
    <source>
        <strain evidence="2">NI907</strain>
    </source>
</reference>
<dbReference type="AlphaFoldDB" id="A0A6P8BIT9"/>
<dbReference type="KEGG" id="pgri:PgNI_00687"/>
<dbReference type="RefSeq" id="XP_030987047.1">
    <property type="nucleotide sequence ID" value="XM_031120765.1"/>
</dbReference>
<accession>A0A6P8BIT9</accession>
<gene>
    <name evidence="2" type="ORF">PgNI_00687</name>
</gene>
<protein>
    <submittedName>
        <fullName evidence="2">Uncharacterized protein</fullName>
    </submittedName>
</protein>
<proteinExistence type="predicted"/>
<keyword evidence="1" id="KW-1185">Reference proteome</keyword>
<name>A0A6P8BIT9_PYRGI</name>
<evidence type="ECO:0000313" key="1">
    <source>
        <dbReference type="Proteomes" id="UP000515153"/>
    </source>
</evidence>
<reference evidence="2" key="2">
    <citation type="submission" date="2019-10" db="EMBL/GenBank/DDBJ databases">
        <authorList>
            <consortium name="NCBI Genome Project"/>
        </authorList>
    </citation>
    <scope>NUCLEOTIDE SEQUENCE</scope>
    <source>
        <strain evidence="2">NI907</strain>
    </source>
</reference>
<dbReference type="GeneID" id="41955679"/>
<reference evidence="2" key="1">
    <citation type="journal article" date="2019" name="Mol. Biol. Evol.">
        <title>Blast fungal genomes show frequent chromosomal changes, gene gains and losses, and effector gene turnover.</title>
        <authorList>
            <person name="Gomez Luciano L.B."/>
            <person name="Jason Tsai I."/>
            <person name="Chuma I."/>
            <person name="Tosa Y."/>
            <person name="Chen Y.H."/>
            <person name="Li J.Y."/>
            <person name="Li M.Y."/>
            <person name="Jade Lu M.Y."/>
            <person name="Nakayashiki H."/>
            <person name="Li W.H."/>
        </authorList>
    </citation>
    <scope>NUCLEOTIDE SEQUENCE</scope>
    <source>
        <strain evidence="2">NI907</strain>
    </source>
</reference>
<organism evidence="1 2">
    <name type="scientific">Pyricularia grisea</name>
    <name type="common">Crabgrass-specific blast fungus</name>
    <name type="synonym">Magnaporthe grisea</name>
    <dbReference type="NCBI Taxonomy" id="148305"/>
    <lineage>
        <taxon>Eukaryota</taxon>
        <taxon>Fungi</taxon>
        <taxon>Dikarya</taxon>
        <taxon>Ascomycota</taxon>
        <taxon>Pezizomycotina</taxon>
        <taxon>Sordariomycetes</taxon>
        <taxon>Sordariomycetidae</taxon>
        <taxon>Magnaporthales</taxon>
        <taxon>Pyriculariaceae</taxon>
        <taxon>Pyricularia</taxon>
    </lineage>
</organism>
<evidence type="ECO:0000313" key="2">
    <source>
        <dbReference type="RefSeq" id="XP_030987047.1"/>
    </source>
</evidence>
<sequence>MDPAGSIMRIIYNSRRITRTTQAAYILRKGKGNFDPLDFRKLTPVDKNWPTERGLYITHYEGDRNKLQMDVMTEVRSAFLAAPVRRRGPSHPWIRIPLMVVTISDANFDSDATESHSKPTTVPNPPKKTVIKLYYRPVMRAARIRLGHRPV</sequence>
<dbReference type="Proteomes" id="UP000515153">
    <property type="component" value="Unplaced"/>
</dbReference>